<sequence>MSGWPKRFAAAALAVGCWPALAAPGGQTLHSWSASVNGPALYGKGLRTISVPISPTGYLPQAQGAITTVRWRYRFSRTPPNELQAYLCNAQRCVLLSGAEGLTEAFSGDDAAKGFVFAFQVPGKGPLTPVLIGQANEVTVGFR</sequence>
<keyword evidence="1" id="KW-0732">Signal</keyword>
<dbReference type="Proteomes" id="UP000031843">
    <property type="component" value="Chromosome secondary"/>
</dbReference>
<evidence type="ECO:0000313" key="3">
    <source>
        <dbReference type="Proteomes" id="UP000031843"/>
    </source>
</evidence>
<feature type="signal peptide" evidence="1">
    <location>
        <begin position="1"/>
        <end position="22"/>
    </location>
</feature>
<dbReference type="STRING" id="68895.RR42_s3128"/>
<evidence type="ECO:0000256" key="1">
    <source>
        <dbReference type="SAM" id="SignalP"/>
    </source>
</evidence>
<dbReference type="EMBL" id="CP010537">
    <property type="protein sequence ID" value="AJG24709.1"/>
    <property type="molecule type" value="Genomic_DNA"/>
</dbReference>
<keyword evidence="2" id="KW-0966">Cell projection</keyword>
<reference evidence="2 3" key="1">
    <citation type="journal article" date="2015" name="Genome Announc.">
        <title>Complete Genome Sequence of Cupriavidus basilensis 4G11, Isolated from the Oak Ridge Field Research Center Site.</title>
        <authorList>
            <person name="Ray J."/>
            <person name="Waters R.J."/>
            <person name="Skerker J.M."/>
            <person name="Kuehl J.V."/>
            <person name="Price M.N."/>
            <person name="Huang J."/>
            <person name="Chakraborty R."/>
            <person name="Arkin A.P."/>
            <person name="Deutschbauer A."/>
        </authorList>
    </citation>
    <scope>NUCLEOTIDE SEQUENCE [LARGE SCALE GENOMIC DNA]</scope>
    <source>
        <strain evidence="2">4G11</strain>
    </source>
</reference>
<name>A0A0C4YS15_9BURK</name>
<dbReference type="Pfam" id="PF06366">
    <property type="entry name" value="FlhE"/>
    <property type="match status" value="1"/>
</dbReference>
<dbReference type="AlphaFoldDB" id="A0A0C4YS15"/>
<feature type="chain" id="PRO_5002174043" evidence="1">
    <location>
        <begin position="23"/>
        <end position="143"/>
    </location>
</feature>
<gene>
    <name evidence="2" type="ORF">RR42_s3128</name>
</gene>
<accession>A0A0C4YS15</accession>
<dbReference type="RefSeq" id="WP_043357009.1">
    <property type="nucleotide sequence ID" value="NZ_CP010537.1"/>
</dbReference>
<dbReference type="KEGG" id="cbw:RR42_s3128"/>
<dbReference type="OrthoDB" id="6521367at2"/>
<keyword evidence="2" id="KW-0282">Flagellum</keyword>
<protein>
    <submittedName>
        <fullName evidence="2">Flagellar protein FlhE</fullName>
    </submittedName>
</protein>
<organism evidence="2 3">
    <name type="scientific">Cupriavidus basilensis</name>
    <dbReference type="NCBI Taxonomy" id="68895"/>
    <lineage>
        <taxon>Bacteria</taxon>
        <taxon>Pseudomonadati</taxon>
        <taxon>Pseudomonadota</taxon>
        <taxon>Betaproteobacteria</taxon>
        <taxon>Burkholderiales</taxon>
        <taxon>Burkholderiaceae</taxon>
        <taxon>Cupriavidus</taxon>
    </lineage>
</organism>
<keyword evidence="2" id="KW-0969">Cilium</keyword>
<keyword evidence="3" id="KW-1185">Reference proteome</keyword>
<dbReference type="InterPro" id="IPR009420">
    <property type="entry name" value="FlhE"/>
</dbReference>
<proteinExistence type="predicted"/>
<evidence type="ECO:0000313" key="2">
    <source>
        <dbReference type="EMBL" id="AJG24709.1"/>
    </source>
</evidence>